<keyword evidence="3 8" id="KW-0349">Heme</keyword>
<dbReference type="GO" id="GO:0016705">
    <property type="term" value="F:oxidoreductase activity, acting on paired donors, with incorporation or reduction of molecular oxygen"/>
    <property type="evidence" value="ECO:0007669"/>
    <property type="project" value="InterPro"/>
</dbReference>
<evidence type="ECO:0000313" key="9">
    <source>
        <dbReference type="EMBL" id="KAG1303475.1"/>
    </source>
</evidence>
<comment type="cofactor">
    <cofactor evidence="1 8">
        <name>heme</name>
        <dbReference type="ChEBI" id="CHEBI:30413"/>
    </cofactor>
</comment>
<dbReference type="CDD" id="cd11069">
    <property type="entry name" value="CYP_FUM15-like"/>
    <property type="match status" value="1"/>
</dbReference>
<dbReference type="GO" id="GO:0020037">
    <property type="term" value="F:heme binding"/>
    <property type="evidence" value="ECO:0007669"/>
    <property type="project" value="InterPro"/>
</dbReference>
<evidence type="ECO:0000256" key="7">
    <source>
        <dbReference type="ARBA" id="ARBA00023033"/>
    </source>
</evidence>
<evidence type="ECO:0000256" key="3">
    <source>
        <dbReference type="ARBA" id="ARBA00022617"/>
    </source>
</evidence>
<dbReference type="PRINTS" id="PR00385">
    <property type="entry name" value="P450"/>
</dbReference>
<feature type="binding site" description="axial binding residue" evidence="8">
    <location>
        <position position="480"/>
    </location>
    <ligand>
        <name>heme</name>
        <dbReference type="ChEBI" id="CHEBI:30413"/>
    </ligand>
    <ligandPart>
        <name>Fe</name>
        <dbReference type="ChEBI" id="CHEBI:18248"/>
    </ligandPart>
</feature>
<organism evidence="9 10">
    <name type="scientific">Rhizopus oryzae</name>
    <name type="common">Mucormycosis agent</name>
    <name type="synonym">Rhizopus arrhizus var. delemar</name>
    <dbReference type="NCBI Taxonomy" id="64495"/>
    <lineage>
        <taxon>Eukaryota</taxon>
        <taxon>Fungi</taxon>
        <taxon>Fungi incertae sedis</taxon>
        <taxon>Mucoromycota</taxon>
        <taxon>Mucoromycotina</taxon>
        <taxon>Mucoromycetes</taxon>
        <taxon>Mucorales</taxon>
        <taxon>Mucorineae</taxon>
        <taxon>Rhizopodaceae</taxon>
        <taxon>Rhizopus</taxon>
    </lineage>
</organism>
<keyword evidence="5" id="KW-0560">Oxidoreductase</keyword>
<dbReference type="PRINTS" id="PR00465">
    <property type="entry name" value="EP450IV"/>
</dbReference>
<evidence type="ECO:0000256" key="1">
    <source>
        <dbReference type="ARBA" id="ARBA00001971"/>
    </source>
</evidence>
<dbReference type="GO" id="GO:0004497">
    <property type="term" value="F:monooxygenase activity"/>
    <property type="evidence" value="ECO:0007669"/>
    <property type="project" value="UniProtKB-KW"/>
</dbReference>
<dbReference type="Pfam" id="PF00067">
    <property type="entry name" value="p450"/>
    <property type="match status" value="1"/>
</dbReference>
<evidence type="ECO:0000256" key="8">
    <source>
        <dbReference type="PIRSR" id="PIRSR602403-1"/>
    </source>
</evidence>
<gene>
    <name evidence="9" type="ORF">G6F64_010043</name>
</gene>
<evidence type="ECO:0008006" key="11">
    <source>
        <dbReference type="Google" id="ProtNLM"/>
    </source>
</evidence>
<dbReference type="InterPro" id="IPR002403">
    <property type="entry name" value="Cyt_P450_E_grp-IV"/>
</dbReference>
<dbReference type="Gene3D" id="1.10.630.10">
    <property type="entry name" value="Cytochrome P450"/>
    <property type="match status" value="1"/>
</dbReference>
<dbReference type="InterPro" id="IPR050196">
    <property type="entry name" value="Cytochrome_P450_Monoox"/>
</dbReference>
<evidence type="ECO:0000256" key="6">
    <source>
        <dbReference type="ARBA" id="ARBA00023004"/>
    </source>
</evidence>
<proteinExistence type="inferred from homology"/>
<comment type="caution">
    <text evidence="9">The sequence shown here is derived from an EMBL/GenBank/DDBJ whole genome shotgun (WGS) entry which is preliminary data.</text>
</comment>
<dbReference type="InterPro" id="IPR001128">
    <property type="entry name" value="Cyt_P450"/>
</dbReference>
<dbReference type="PANTHER" id="PTHR24291">
    <property type="entry name" value="CYTOCHROME P450 FAMILY 4"/>
    <property type="match status" value="1"/>
</dbReference>
<dbReference type="Proteomes" id="UP000716291">
    <property type="component" value="Unassembled WGS sequence"/>
</dbReference>
<reference evidence="9" key="1">
    <citation type="journal article" date="2020" name="Microb. Genom.">
        <title>Genetic diversity of clinical and environmental Mucorales isolates obtained from an investigation of mucormycosis cases among solid organ transplant recipients.</title>
        <authorList>
            <person name="Nguyen M.H."/>
            <person name="Kaul D."/>
            <person name="Muto C."/>
            <person name="Cheng S.J."/>
            <person name="Richter R.A."/>
            <person name="Bruno V.M."/>
            <person name="Liu G."/>
            <person name="Beyhan S."/>
            <person name="Sundermann A.J."/>
            <person name="Mounaud S."/>
            <person name="Pasculle A.W."/>
            <person name="Nierman W.C."/>
            <person name="Driscoll E."/>
            <person name="Cumbie R."/>
            <person name="Clancy C.J."/>
            <person name="Dupont C.L."/>
        </authorList>
    </citation>
    <scope>NUCLEOTIDE SEQUENCE</scope>
    <source>
        <strain evidence="9">GL11</strain>
    </source>
</reference>
<evidence type="ECO:0000256" key="2">
    <source>
        <dbReference type="ARBA" id="ARBA00010617"/>
    </source>
</evidence>
<evidence type="ECO:0000256" key="4">
    <source>
        <dbReference type="ARBA" id="ARBA00022723"/>
    </source>
</evidence>
<sequence>MNQETLQIVQKNITNYVEKWKSSEKLDTVWAAKLGLSGVAAYFLYKTIIYRLYIHPANKLPGPRVSWIPFMGNFFEILRADDDESPLRKWAKAYGGVFTIHNQWNKPEVVVTDEKLVKQILTTQLYDFEKPGILSKELERLTGRGLLVVEGQAHRIQRKMLNPAFSIQSIRAMVPLMLGPGHTLRDQWLQKISESNTKYTEIEISKSLSLATLDVIGITAFGQDFKSLSYYGTEKMNPLSKAYLSIFSNEMAVMQILSIMFPILRYLPTKRNIEEAKMLRLLKEESAALVEAGIQRDQEEKRSGKINKSKDLLALMVNLIDEDTGKGFTKEELRDQCLTFLAAGHETTSNTLCWCLWLLAQNQDIQDKLRAEILPLFKDDKLSNYDAVNAIPYLDYVCRETLRLIPTVPVTNRINRVPVALGPYVIPKNTNFHIPPVVSQRSKEIWGEDADEFNPSRWEKAENIGNAYQYFPFLAGGHQCIGHKFATVEMKVLLSILIKDIQFFEKPGFKVEKKQIITMRPIPNMTLWIKPVSSS</sequence>
<name>A0A9P6X1U0_RHIOR</name>
<dbReference type="GO" id="GO:0005506">
    <property type="term" value="F:iron ion binding"/>
    <property type="evidence" value="ECO:0007669"/>
    <property type="project" value="InterPro"/>
</dbReference>
<dbReference type="SUPFAM" id="SSF48264">
    <property type="entry name" value="Cytochrome P450"/>
    <property type="match status" value="1"/>
</dbReference>
<dbReference type="AlphaFoldDB" id="A0A9P6X1U0"/>
<keyword evidence="10" id="KW-1185">Reference proteome</keyword>
<keyword evidence="6 8" id="KW-0408">Iron</keyword>
<accession>A0A9P6X1U0</accession>
<dbReference type="PANTHER" id="PTHR24291:SF50">
    <property type="entry name" value="BIFUNCTIONAL ALBAFLAVENONE MONOOXYGENASE_TERPENE SYNTHASE"/>
    <property type="match status" value="1"/>
</dbReference>
<protein>
    <recommendedName>
        <fullName evidence="11">Cytochrome P450</fullName>
    </recommendedName>
</protein>
<dbReference type="OrthoDB" id="1470350at2759"/>
<keyword evidence="7" id="KW-0503">Monooxygenase</keyword>
<comment type="similarity">
    <text evidence="2">Belongs to the cytochrome P450 family.</text>
</comment>
<evidence type="ECO:0000313" key="10">
    <source>
        <dbReference type="Proteomes" id="UP000716291"/>
    </source>
</evidence>
<dbReference type="InterPro" id="IPR036396">
    <property type="entry name" value="Cyt_P450_sf"/>
</dbReference>
<dbReference type="EMBL" id="JAANQT010001968">
    <property type="protein sequence ID" value="KAG1303475.1"/>
    <property type="molecule type" value="Genomic_DNA"/>
</dbReference>
<evidence type="ECO:0000256" key="5">
    <source>
        <dbReference type="ARBA" id="ARBA00023002"/>
    </source>
</evidence>
<keyword evidence="4 8" id="KW-0479">Metal-binding</keyword>